<dbReference type="CDD" id="cd07209">
    <property type="entry name" value="Pat_hypo_Ecoli_Z1214_like"/>
    <property type="match status" value="1"/>
</dbReference>
<evidence type="ECO:0000256" key="3">
    <source>
        <dbReference type="ARBA" id="ARBA00023098"/>
    </source>
</evidence>
<evidence type="ECO:0000256" key="4">
    <source>
        <dbReference type="PROSITE-ProRule" id="PRU01161"/>
    </source>
</evidence>
<dbReference type="AlphaFoldDB" id="A0A949K1X8"/>
<feature type="domain" description="PNPLA" evidence="5">
    <location>
        <begin position="13"/>
        <end position="197"/>
    </location>
</feature>
<dbReference type="RefSeq" id="WP_238721837.1">
    <property type="nucleotide sequence ID" value="NZ_JAHQCW010000018.1"/>
</dbReference>
<dbReference type="Gene3D" id="3.40.1090.10">
    <property type="entry name" value="Cytosolic phospholipase A2 catalytic domain"/>
    <property type="match status" value="1"/>
</dbReference>
<dbReference type="InterPro" id="IPR016035">
    <property type="entry name" value="Acyl_Trfase/lysoPLipase"/>
</dbReference>
<comment type="caution">
    <text evidence="6">The sequence shown here is derived from an EMBL/GenBank/DDBJ whole genome shotgun (WGS) entry which is preliminary data.</text>
</comment>
<name>A0A949K1X8_9FIRM</name>
<sequence length="391" mass="44496">MVPVIDLTKEYGIVLEGGGARGAYQVGAWRALAEAGVKISAVAGTSVGALNGALICMGDIDKAEHLWREVSYSQVMDVDDVLMSQIFMGTADPIETMKEMMRLLKDGGADITPLRKLIEENVDEEYIRKSPVAFYLLTFSISELKELDLGIDEIPPGMLNDLLIASAYLPVFKTERLHGKVYMDGGMFNNVPLPSLVNRDYKDIIMIRIFGPGREKKVKIPEDTTVYSIEPRVHLGNILDFDHRKSVRNMKIGYYDAKRLLYGLKGMIYYIEQTQEECYYLKQLVNLKPETLYFVSEAYKLDKDPALLHRNLFEVILPVVASELKLAKNWTYDELYLTMMEATAKLFRIQKYKIYTDTELLELIRSRAGKLDTLEEIPVFVYLILDIPGEE</sequence>
<feature type="short sequence motif" description="GXSXG" evidence="4">
    <location>
        <begin position="44"/>
        <end position="48"/>
    </location>
</feature>
<feature type="short sequence motif" description="DGA/G" evidence="4">
    <location>
        <begin position="184"/>
        <end position="186"/>
    </location>
</feature>
<dbReference type="GO" id="GO:0016042">
    <property type="term" value="P:lipid catabolic process"/>
    <property type="evidence" value="ECO:0007669"/>
    <property type="project" value="UniProtKB-UniRule"/>
</dbReference>
<dbReference type="PROSITE" id="PS51635">
    <property type="entry name" value="PNPLA"/>
    <property type="match status" value="1"/>
</dbReference>
<dbReference type="PANTHER" id="PTHR14226:SF57">
    <property type="entry name" value="BLR7027 PROTEIN"/>
    <property type="match status" value="1"/>
</dbReference>
<feature type="active site" description="Proton acceptor" evidence="4">
    <location>
        <position position="184"/>
    </location>
</feature>
<reference evidence="6" key="1">
    <citation type="submission" date="2021-06" db="EMBL/GenBank/DDBJ databases">
        <title>Description of novel taxa of the family Lachnospiraceae.</title>
        <authorList>
            <person name="Chaplin A.V."/>
            <person name="Sokolova S.R."/>
            <person name="Pikina A.P."/>
            <person name="Korzhanova M."/>
            <person name="Belova V."/>
            <person name="Korostin D."/>
            <person name="Efimov B.A."/>
        </authorList>
    </citation>
    <scope>NUCLEOTIDE SEQUENCE</scope>
    <source>
        <strain evidence="6">ASD5720</strain>
    </source>
</reference>
<keyword evidence="7" id="KW-1185">Reference proteome</keyword>
<dbReference type="GO" id="GO:0016787">
    <property type="term" value="F:hydrolase activity"/>
    <property type="evidence" value="ECO:0007669"/>
    <property type="project" value="UniProtKB-UniRule"/>
</dbReference>
<dbReference type="EMBL" id="JAHQCW010000018">
    <property type="protein sequence ID" value="MBU9737215.1"/>
    <property type="molecule type" value="Genomic_DNA"/>
</dbReference>
<evidence type="ECO:0000313" key="7">
    <source>
        <dbReference type="Proteomes" id="UP000712157"/>
    </source>
</evidence>
<evidence type="ECO:0000256" key="2">
    <source>
        <dbReference type="ARBA" id="ARBA00022963"/>
    </source>
</evidence>
<evidence type="ECO:0000313" key="6">
    <source>
        <dbReference type="EMBL" id="MBU9737215.1"/>
    </source>
</evidence>
<feature type="short sequence motif" description="GXGXXG" evidence="4">
    <location>
        <begin position="17"/>
        <end position="22"/>
    </location>
</feature>
<keyword evidence="2 4" id="KW-0442">Lipid degradation</keyword>
<dbReference type="Pfam" id="PF01734">
    <property type="entry name" value="Patatin"/>
    <property type="match status" value="1"/>
</dbReference>
<feature type="active site" description="Nucleophile" evidence="4">
    <location>
        <position position="46"/>
    </location>
</feature>
<accession>A0A949K1X8</accession>
<dbReference type="PANTHER" id="PTHR14226">
    <property type="entry name" value="NEUROPATHY TARGET ESTERASE/SWISS CHEESE D.MELANOGASTER"/>
    <property type="match status" value="1"/>
</dbReference>
<gene>
    <name evidence="6" type="ORF">KTH89_11750</name>
</gene>
<evidence type="ECO:0000256" key="1">
    <source>
        <dbReference type="ARBA" id="ARBA00022801"/>
    </source>
</evidence>
<protein>
    <submittedName>
        <fullName evidence="6">Patatin-like phospholipase family protein</fullName>
    </submittedName>
</protein>
<evidence type="ECO:0000259" key="5">
    <source>
        <dbReference type="PROSITE" id="PS51635"/>
    </source>
</evidence>
<dbReference type="Proteomes" id="UP000712157">
    <property type="component" value="Unassembled WGS sequence"/>
</dbReference>
<dbReference type="SUPFAM" id="SSF52151">
    <property type="entry name" value="FabD/lysophospholipase-like"/>
    <property type="match status" value="1"/>
</dbReference>
<organism evidence="6 7">
    <name type="scientific">Diplocloster agilis</name>
    <dbReference type="NCBI Taxonomy" id="2850323"/>
    <lineage>
        <taxon>Bacteria</taxon>
        <taxon>Bacillati</taxon>
        <taxon>Bacillota</taxon>
        <taxon>Clostridia</taxon>
        <taxon>Lachnospirales</taxon>
        <taxon>Lachnospiraceae</taxon>
        <taxon>Diplocloster</taxon>
    </lineage>
</organism>
<dbReference type="InterPro" id="IPR002641">
    <property type="entry name" value="PNPLA_dom"/>
</dbReference>
<proteinExistence type="predicted"/>
<dbReference type="InterPro" id="IPR050301">
    <property type="entry name" value="NTE"/>
</dbReference>
<keyword evidence="3 4" id="KW-0443">Lipid metabolism</keyword>
<keyword evidence="1 4" id="KW-0378">Hydrolase</keyword>